<dbReference type="EMBL" id="AWWV01011017">
    <property type="protein sequence ID" value="OMO75446.1"/>
    <property type="molecule type" value="Genomic_DNA"/>
</dbReference>
<dbReference type="Pfam" id="PF00931">
    <property type="entry name" value="NB-ARC"/>
    <property type="match status" value="1"/>
</dbReference>
<dbReference type="Gene3D" id="3.80.10.10">
    <property type="entry name" value="Ribonuclease Inhibitor"/>
    <property type="match status" value="2"/>
</dbReference>
<dbReference type="InterPro" id="IPR038005">
    <property type="entry name" value="RX-like_CC"/>
</dbReference>
<dbReference type="InterPro" id="IPR041118">
    <property type="entry name" value="Rx_N"/>
</dbReference>
<keyword evidence="2" id="KW-0547">Nucleotide-binding</keyword>
<gene>
    <name evidence="8" type="ORF">CCACVL1_16167</name>
</gene>
<dbReference type="InterPro" id="IPR036388">
    <property type="entry name" value="WH-like_DNA-bd_sf"/>
</dbReference>
<protein>
    <submittedName>
        <fullName evidence="8">Disease resistance protein</fullName>
    </submittedName>
</protein>
<dbReference type="Gene3D" id="1.20.5.4130">
    <property type="match status" value="1"/>
</dbReference>
<dbReference type="Pfam" id="PF18052">
    <property type="entry name" value="Rx_N"/>
    <property type="match status" value="1"/>
</dbReference>
<dbReference type="SUPFAM" id="SSF52058">
    <property type="entry name" value="L domain-like"/>
    <property type="match status" value="1"/>
</dbReference>
<dbReference type="CDD" id="cd14798">
    <property type="entry name" value="RX-CC_like"/>
    <property type="match status" value="1"/>
</dbReference>
<dbReference type="PANTHER" id="PTHR23155">
    <property type="entry name" value="DISEASE RESISTANCE PROTEIN RP"/>
    <property type="match status" value="1"/>
</dbReference>
<dbReference type="InterPro" id="IPR044974">
    <property type="entry name" value="Disease_R_plants"/>
</dbReference>
<dbReference type="PANTHER" id="PTHR23155:SF1205">
    <property type="entry name" value="DISEASE RESISTANCE PROTEIN RPM1"/>
    <property type="match status" value="1"/>
</dbReference>
<dbReference type="InterPro" id="IPR002182">
    <property type="entry name" value="NB-ARC"/>
</dbReference>
<reference evidence="8 9" key="1">
    <citation type="submission" date="2013-09" db="EMBL/GenBank/DDBJ databases">
        <title>Corchorus capsularis genome sequencing.</title>
        <authorList>
            <person name="Alam M."/>
            <person name="Haque M.S."/>
            <person name="Islam M.S."/>
            <person name="Emdad E.M."/>
            <person name="Islam M.M."/>
            <person name="Ahmed B."/>
            <person name="Halim A."/>
            <person name="Hossen Q.M.M."/>
            <person name="Hossain M.Z."/>
            <person name="Ahmed R."/>
            <person name="Khan M.M."/>
            <person name="Islam R."/>
            <person name="Rashid M.M."/>
            <person name="Khan S.A."/>
            <person name="Rahman M.S."/>
            <person name="Alam M."/>
        </authorList>
    </citation>
    <scope>NUCLEOTIDE SEQUENCE [LARGE SCALE GENOMIC DNA]</scope>
    <source>
        <strain evidence="9">cv. CVL-1</strain>
        <tissue evidence="8">Whole seedling</tissue>
    </source>
</reference>
<feature type="domain" description="Disease resistance protein winged helix" evidence="6">
    <location>
        <begin position="420"/>
        <end position="491"/>
    </location>
</feature>
<evidence type="ECO:0000259" key="7">
    <source>
        <dbReference type="Pfam" id="PF23598"/>
    </source>
</evidence>
<evidence type="ECO:0000259" key="5">
    <source>
        <dbReference type="Pfam" id="PF18052"/>
    </source>
</evidence>
<sequence length="906" mass="103804">MAAEGAVSFSLHKIEYLITREWDVLSGIDNEVDGLRHEFETINVLLREADTKGGINEQLNVWIKQVRDLAYDIEDVLDMFAFHTAKSSTLFPEFLQFIKRRPIASLIQDINIKLRGTRETRERYHDINSSSCYVPENHTYLYPRIASLYVDEADIVGIEEPRNSLIQWAVDEEPNLKVKFVVGMGGSGKTLLVKKVFEGLKSRFDCSAWIPLSQSNKKDELLLTMMKRFFDSTREQIPPEFFTVSLVQLMDKLRGYLQDKKYLIVFDDLWSKDVWESIKYALPNKKHGRIIITTQRGDIANFCSHNSSVSIFNLQPLSSDNAQELFYKKVFPLTNECPAGLVEWSKKLLNQCEGLPLGIVAIGNILSNTDKTADAWRKLHDSLGSELGTEGCLSSTLDVLSVSYNDLPYYLKYCLLYFSIFPEDYAIKRRKLIRLWVSEGLIKEVIGKSLEEVAEDYLTELIQRKLVLVNETDFDGKAKSCRLHHLLHKIILSKSHEENFCRVSKGPMMSLNERVRRLSINETCFNMFQKKFPRARSLFMFGMEMLTHSVSQTILSSFSILKVLDLEGSPLDKFPTAITNLILLKYLSLRNTNIRKLPNSIKKLQNLETLDLKLTFVTELPKNAIKLKKLRHLLIYHYNTNNQIQGFKAPKRIGGLLSLQKLSFIKAASGDDHGIMVKALGNMTQLRKLGITDLKEKDGKNLCLSIGNMNNLQSLDVASINEDEFLDLNSMLNPPKLLQRLCFRGRLQEIPVWVSSLHDLVRVRLKWSRLETSPIDALEDLPNLLELQLLDAYDGKDLVFRPGKFKTLEVLELESLNNLEVVKIEKGALSSLVKLVTKQCQNLKMFPKGIEKLSHLREFHLYDMPEKLVNGLQKNGGKFRHLVRHIPIISSYSLESSGYWKAKDLS</sequence>
<dbReference type="Pfam" id="PF23559">
    <property type="entry name" value="WHD_DRP"/>
    <property type="match status" value="1"/>
</dbReference>
<feature type="domain" description="Disease resistance R13L4/SHOC-2-like LRR" evidence="7">
    <location>
        <begin position="535"/>
        <end position="860"/>
    </location>
</feature>
<keyword evidence="3" id="KW-0611">Plant defense</keyword>
<dbReference type="FunFam" id="1.10.10.10:FF:000322">
    <property type="entry name" value="Probable disease resistance protein At1g63360"/>
    <property type="match status" value="1"/>
</dbReference>
<evidence type="ECO:0000259" key="6">
    <source>
        <dbReference type="Pfam" id="PF23559"/>
    </source>
</evidence>
<feature type="domain" description="NB-ARC" evidence="4">
    <location>
        <begin position="164"/>
        <end position="333"/>
    </location>
</feature>
<keyword evidence="9" id="KW-1185">Reference proteome</keyword>
<evidence type="ECO:0000256" key="1">
    <source>
        <dbReference type="ARBA" id="ARBA00022737"/>
    </source>
</evidence>
<dbReference type="InterPro" id="IPR027417">
    <property type="entry name" value="P-loop_NTPase"/>
</dbReference>
<dbReference type="GO" id="GO:0098542">
    <property type="term" value="P:defense response to other organism"/>
    <property type="evidence" value="ECO:0007669"/>
    <property type="project" value="TreeGrafter"/>
</dbReference>
<dbReference type="SUPFAM" id="SSF52540">
    <property type="entry name" value="P-loop containing nucleoside triphosphate hydrolases"/>
    <property type="match status" value="1"/>
</dbReference>
<comment type="caution">
    <text evidence="8">The sequence shown here is derived from an EMBL/GenBank/DDBJ whole genome shotgun (WGS) entry which is preliminary data.</text>
</comment>
<dbReference type="OrthoDB" id="690341at2759"/>
<dbReference type="InterPro" id="IPR042197">
    <property type="entry name" value="Apaf_helical"/>
</dbReference>
<dbReference type="STRING" id="210143.A0A1R3HYL6"/>
<evidence type="ECO:0000313" key="8">
    <source>
        <dbReference type="EMBL" id="OMO75446.1"/>
    </source>
</evidence>
<dbReference type="OMA" id="SQEENFC"/>
<dbReference type="Pfam" id="PF23598">
    <property type="entry name" value="LRR_14"/>
    <property type="match status" value="1"/>
</dbReference>
<dbReference type="Gene3D" id="1.10.10.10">
    <property type="entry name" value="Winged helix-like DNA-binding domain superfamily/Winged helix DNA-binding domain"/>
    <property type="match status" value="1"/>
</dbReference>
<dbReference type="Gene3D" id="1.10.8.430">
    <property type="entry name" value="Helical domain of apoptotic protease-activating factors"/>
    <property type="match status" value="1"/>
</dbReference>
<dbReference type="InterPro" id="IPR055414">
    <property type="entry name" value="LRR_R13L4/SHOC2-like"/>
</dbReference>
<evidence type="ECO:0000256" key="3">
    <source>
        <dbReference type="ARBA" id="ARBA00022821"/>
    </source>
</evidence>
<name>A0A1R3HYL6_COCAP</name>
<dbReference type="Gene3D" id="3.40.50.300">
    <property type="entry name" value="P-loop containing nucleotide triphosphate hydrolases"/>
    <property type="match status" value="1"/>
</dbReference>
<evidence type="ECO:0000313" key="9">
    <source>
        <dbReference type="Proteomes" id="UP000188268"/>
    </source>
</evidence>
<keyword evidence="1" id="KW-0677">Repeat</keyword>
<organism evidence="8 9">
    <name type="scientific">Corchorus capsularis</name>
    <name type="common">Jute</name>
    <dbReference type="NCBI Taxonomy" id="210143"/>
    <lineage>
        <taxon>Eukaryota</taxon>
        <taxon>Viridiplantae</taxon>
        <taxon>Streptophyta</taxon>
        <taxon>Embryophyta</taxon>
        <taxon>Tracheophyta</taxon>
        <taxon>Spermatophyta</taxon>
        <taxon>Magnoliopsida</taxon>
        <taxon>eudicotyledons</taxon>
        <taxon>Gunneridae</taxon>
        <taxon>Pentapetalae</taxon>
        <taxon>rosids</taxon>
        <taxon>malvids</taxon>
        <taxon>Malvales</taxon>
        <taxon>Malvaceae</taxon>
        <taxon>Grewioideae</taxon>
        <taxon>Apeibeae</taxon>
        <taxon>Corchorus</taxon>
    </lineage>
</organism>
<dbReference type="Gramene" id="OMO75446">
    <property type="protein sequence ID" value="OMO75446"/>
    <property type="gene ID" value="CCACVL1_16167"/>
</dbReference>
<dbReference type="InterPro" id="IPR058922">
    <property type="entry name" value="WHD_DRP"/>
</dbReference>
<accession>A0A1R3HYL6</accession>
<dbReference type="Proteomes" id="UP000188268">
    <property type="component" value="Unassembled WGS sequence"/>
</dbReference>
<proteinExistence type="predicted"/>
<dbReference type="PRINTS" id="PR00364">
    <property type="entry name" value="DISEASERSIST"/>
</dbReference>
<feature type="domain" description="Disease resistance N-terminal" evidence="5">
    <location>
        <begin position="6"/>
        <end position="88"/>
    </location>
</feature>
<evidence type="ECO:0000256" key="2">
    <source>
        <dbReference type="ARBA" id="ARBA00022741"/>
    </source>
</evidence>
<evidence type="ECO:0000259" key="4">
    <source>
        <dbReference type="Pfam" id="PF00931"/>
    </source>
</evidence>
<dbReference type="AlphaFoldDB" id="A0A1R3HYL6"/>
<dbReference type="InterPro" id="IPR032675">
    <property type="entry name" value="LRR_dom_sf"/>
</dbReference>
<dbReference type="GO" id="GO:0043531">
    <property type="term" value="F:ADP binding"/>
    <property type="evidence" value="ECO:0007669"/>
    <property type="project" value="InterPro"/>
</dbReference>